<protein>
    <recommendedName>
        <fullName evidence="4">Glycosyltransferase RgtA/B/C/D-like domain-containing protein</fullName>
    </recommendedName>
</protein>
<feature type="transmembrane region" description="Helical" evidence="1">
    <location>
        <begin position="12"/>
        <end position="32"/>
    </location>
</feature>
<keyword evidence="1" id="KW-1133">Transmembrane helix</keyword>
<sequence length="563" mass="63824">MGGHIFHKGWNVLTILIFGLAFVVAFSVIVPYNMDEFLFYNTITCHLYPGNNIHNGCDPFQLNVLGTGLVAPLRSYDYVGSFPALYFLPIILLWSSPLAARLLGMLFLMGGGFLAARAFSFRPKIVIAALILTFPYLFQHLVDTGPIGVQIFFVFLLYALLDRWCARLEWRLIGAIALVTFFGIWTKPTFFWFGPGLLLFFLIHVVRHWDTLKMPGHLGRLIRQGIAGAVVLGLFLAVLLFSTAPDDPAFRPFLHQLLQSQSYSVVELLMGKWPLPSSLYAFLNPLEATQRVYEVLPAPMLSRIFSVLHYLFVPSTLLLLVLFARGFSHRKLILPTMLYVSFLLTIMMVVRTRDSWAMHHAILSYPFLILATLATIRCALGAFASAPRPWLRMYLILCATAFIVVNILFYAIFPIQKYLVHNTPQKLVVQRIINSGSIPERTIVLALDWGMFYYSGLFGSSQKSVLFEWGLDDPNRVEYLKNLAREHHRKLVVLYTPRDTSINAPLLRWLMKLEPCAATPPGADWVMMAEPDAEIREVCERYAAASARPSLVERLLLQASLTR</sequence>
<evidence type="ECO:0008006" key="4">
    <source>
        <dbReference type="Google" id="ProtNLM"/>
    </source>
</evidence>
<feature type="transmembrane region" description="Helical" evidence="1">
    <location>
        <begin position="304"/>
        <end position="326"/>
    </location>
</feature>
<feature type="transmembrane region" description="Helical" evidence="1">
    <location>
        <begin position="390"/>
        <end position="413"/>
    </location>
</feature>
<reference evidence="3" key="1">
    <citation type="submission" date="2015-10" db="EMBL/GenBank/DDBJ databases">
        <title>Analysis of five complete genome sequences for members of the class Peribacteria in the recently recognized Peregrinibacteria bacterial phylum.</title>
        <authorList>
            <person name="Anantharaman K."/>
            <person name="Brown C.T."/>
            <person name="Burstein D."/>
            <person name="Castelle C.J."/>
            <person name="Probst A.J."/>
            <person name="Thomas B.C."/>
            <person name="Williams K.H."/>
            <person name="Banfield J.F."/>
        </authorList>
    </citation>
    <scope>NUCLEOTIDE SEQUENCE [LARGE SCALE GENOMIC DNA]</scope>
</reference>
<feature type="transmembrane region" description="Helical" evidence="1">
    <location>
        <begin position="191"/>
        <end position="209"/>
    </location>
</feature>
<feature type="transmembrane region" description="Helical" evidence="1">
    <location>
        <begin position="362"/>
        <end position="384"/>
    </location>
</feature>
<keyword evidence="1" id="KW-0812">Transmembrane</keyword>
<reference evidence="2 3" key="2">
    <citation type="journal article" date="2016" name="PeerJ">
        <title>Analysis of five complete genome sequences for members of the class Peribacteria in the recently recognized Peregrinibacteria bacterial phylum.</title>
        <authorList>
            <person name="Anantharaman K."/>
            <person name="Brown C.T."/>
            <person name="Burstein D."/>
            <person name="Castelle C.J."/>
            <person name="Probst A.J."/>
            <person name="Thomas B.C."/>
            <person name="Williams K.H."/>
            <person name="Banfield J.F."/>
        </authorList>
    </citation>
    <scope>NUCLEOTIDE SEQUENCE [LARGE SCALE GENOMIC DNA]</scope>
    <source>
        <strain evidence="2">RIFOXYD1_FULL_PER-ii_59_16</strain>
    </source>
</reference>
<feature type="transmembrane region" description="Helical" evidence="1">
    <location>
        <begin position="221"/>
        <end position="242"/>
    </location>
</feature>
<dbReference type="EMBL" id="CP013065">
    <property type="protein sequence ID" value="ALM13575.1"/>
    <property type="molecule type" value="Genomic_DNA"/>
</dbReference>
<accession>A0A0S1SKL8</accession>
<gene>
    <name evidence="2" type="ORF">PeribacterD1_0908</name>
</gene>
<accession>A0A0S1SLR2</accession>
<evidence type="ECO:0000313" key="3">
    <source>
        <dbReference type="Proteomes" id="UP000069135"/>
    </source>
</evidence>
<feature type="transmembrane region" description="Helical" evidence="1">
    <location>
        <begin position="144"/>
        <end position="161"/>
    </location>
</feature>
<evidence type="ECO:0000256" key="1">
    <source>
        <dbReference type="SAM" id="Phobius"/>
    </source>
</evidence>
<proteinExistence type="predicted"/>
<dbReference type="AlphaFoldDB" id="A0A0S1SXC1"/>
<dbReference type="Proteomes" id="UP000069135">
    <property type="component" value="Chromosome"/>
</dbReference>
<feature type="transmembrane region" description="Helical" evidence="1">
    <location>
        <begin position="168"/>
        <end position="185"/>
    </location>
</feature>
<evidence type="ECO:0000313" key="2">
    <source>
        <dbReference type="EMBL" id="ALM13575.1"/>
    </source>
</evidence>
<feature type="transmembrane region" description="Helical" evidence="1">
    <location>
        <begin position="84"/>
        <end position="109"/>
    </location>
</feature>
<dbReference type="KEGG" id="prf:PeribacterA2_0908"/>
<name>A0A0S1SXC1_9BACT</name>
<accession>A0A0S1STB7</accession>
<feature type="transmembrane region" description="Helical" evidence="1">
    <location>
        <begin position="332"/>
        <end position="350"/>
    </location>
</feature>
<keyword evidence="1" id="KW-0472">Membrane</keyword>
<accession>A0A0S1SJ48</accession>
<accession>A0A0S1SXC1</accession>
<organism evidence="2 3">
    <name type="scientific">Candidatus Peribacter riflensis</name>
    <dbReference type="NCBI Taxonomy" id="1735162"/>
    <lineage>
        <taxon>Bacteria</taxon>
        <taxon>Candidatus Peregrinibacteriota</taxon>
        <taxon>Candidatus Peribacteria</taxon>
        <taxon>Candidatus Peribacterales</taxon>
        <taxon>Candidatus Peribacteraceae</taxon>
        <taxon>Candidatus Peribacter</taxon>
    </lineage>
</organism>